<dbReference type="Pfam" id="PF12849">
    <property type="entry name" value="PBP_like_2"/>
    <property type="match status" value="1"/>
</dbReference>
<dbReference type="PROSITE" id="PS50011">
    <property type="entry name" value="PROTEIN_KINASE_DOM"/>
    <property type="match status" value="1"/>
</dbReference>
<dbReference type="InterPro" id="IPR000719">
    <property type="entry name" value="Prot_kinase_dom"/>
</dbReference>
<dbReference type="PANTHER" id="PTHR30570:SF1">
    <property type="entry name" value="PHOSPHATE-BINDING PROTEIN PSTS"/>
    <property type="match status" value="1"/>
</dbReference>
<feature type="domain" description="Protein kinase" evidence="5">
    <location>
        <begin position="139"/>
        <end position="503"/>
    </location>
</feature>
<dbReference type="Gene3D" id="3.40.190.10">
    <property type="entry name" value="Periplasmic binding protein-like II"/>
    <property type="match status" value="2"/>
</dbReference>
<dbReference type="SUPFAM" id="SSF53850">
    <property type="entry name" value="Periplasmic binding protein-like II"/>
    <property type="match status" value="1"/>
</dbReference>
<keyword evidence="4" id="KW-0472">Membrane</keyword>
<dbReference type="Gene3D" id="1.10.510.10">
    <property type="entry name" value="Transferase(Phosphotransferase) domain 1"/>
    <property type="match status" value="1"/>
</dbReference>
<proteinExistence type="predicted"/>
<protein>
    <recommendedName>
        <fullName evidence="5">Protein kinase domain-containing protein</fullName>
    </recommendedName>
</protein>
<feature type="coiled-coil region" evidence="2">
    <location>
        <begin position="379"/>
        <end position="406"/>
    </location>
</feature>
<accession>A0A7C3KEN1</accession>
<sequence>MTQSRPPKSAKQRSLRREVTTEAQQRLKAEVSSQRTMIQSAARSRLESLVPEPLRWVIPLILSFRGEDAEPEITAPEVAEEQADQTIAPASLSESLCVQHNPLTCEFATASRGSDRCSQCGFALLLESTETIAGRRGRYQVTQYLGERGMGRLYQAKRLSDGASVVIKEFLLSRQLATFERREKKSAFTRLAGVEAIDGKVSDYRLVAPWEAIADANRDRCYLVTLGNWDASITLATYLRQHGAMSDVQVRRVLDQVLQTLEFLHEQKVRSPEGIVSEYGSVHGNITLNSLLYVPKAASIASFETQENLAFFIYVCDLAEWEFLFDITATQADFYGLAQKIAHQLQVMDELRSRHEQARIALQRGYSARLKQAPAREQAALQEAQIKELTLLRKQQAEELAKARQQPLRELRSLQKADLKMLGYVGYSLLLGRVYTPTQKQALPTSHPRLEAAHPVLRRVLDGLVTDQFETSTTARQLLTQMPVENTAPTRSLTAETNDTPWYLARWLWWLLGSVGLAFMLALIWLLLPRPQPQAIARNTTLLCGIDDVTNAPKGRFRYKTPDNGFWSHFLKQRLLSRESDLASTCLRNAADLNDKFEPILQARQPNYQLVHQAIAATNAREVAISEVQGATSAFTVTSLTNDLPADLMSQTVAYDGLAIVVSFSYAKRDNSLPKRLNGQIRLTDLQRLYTGQIRNWKELGGPDLPVSLYVPDDDAAIYLFEQNVLKTQEQIRLFRQMLPQKTTTSFIQSGEIVRLPIGPLLQQVIRDFENELPQKGAIAFAPMSQVFGQCSVYPLAIAGGERAVQPLIQAKGQPIDPGTDLCRNKGSYAPDVALFQSRVYPLAYDISVVYRRDNSLPPVGEKFAEMLQTQEGQSLLKQAGFIPIAEWKDGRR</sequence>
<dbReference type="PANTHER" id="PTHR30570">
    <property type="entry name" value="PERIPLASMIC PHOSPHATE BINDING COMPONENT OF PHOSPHATE ABC TRANSPORTER"/>
    <property type="match status" value="1"/>
</dbReference>
<keyword evidence="4" id="KW-1133">Transmembrane helix</keyword>
<feature type="transmembrane region" description="Helical" evidence="4">
    <location>
        <begin position="507"/>
        <end position="528"/>
    </location>
</feature>
<dbReference type="InterPro" id="IPR050811">
    <property type="entry name" value="Phosphate_ABC_transporter"/>
</dbReference>
<dbReference type="InterPro" id="IPR011009">
    <property type="entry name" value="Kinase-like_dom_sf"/>
</dbReference>
<gene>
    <name evidence="6" type="ORF">ENR64_10195</name>
</gene>
<comment type="caution">
    <text evidence="6">The sequence shown here is derived from an EMBL/GenBank/DDBJ whole genome shotgun (WGS) entry which is preliminary data.</text>
</comment>
<keyword evidence="4" id="KW-0812">Transmembrane</keyword>
<feature type="compositionally biased region" description="Basic and acidic residues" evidence="3">
    <location>
        <begin position="15"/>
        <end position="26"/>
    </location>
</feature>
<keyword evidence="1" id="KW-0732">Signal</keyword>
<dbReference type="GO" id="GO:0005524">
    <property type="term" value="F:ATP binding"/>
    <property type="evidence" value="ECO:0007669"/>
    <property type="project" value="InterPro"/>
</dbReference>
<organism evidence="6">
    <name type="scientific">Oscillatoriales cyanobacterium SpSt-418</name>
    <dbReference type="NCBI Taxonomy" id="2282169"/>
    <lineage>
        <taxon>Bacteria</taxon>
        <taxon>Bacillati</taxon>
        <taxon>Cyanobacteriota</taxon>
        <taxon>Cyanophyceae</taxon>
        <taxon>Oscillatoriophycideae</taxon>
        <taxon>Oscillatoriales</taxon>
    </lineage>
</organism>
<evidence type="ECO:0000256" key="4">
    <source>
        <dbReference type="SAM" id="Phobius"/>
    </source>
</evidence>
<dbReference type="Gene3D" id="3.30.200.20">
    <property type="entry name" value="Phosphorylase Kinase, domain 1"/>
    <property type="match status" value="1"/>
</dbReference>
<evidence type="ECO:0000256" key="2">
    <source>
        <dbReference type="SAM" id="Coils"/>
    </source>
</evidence>
<reference evidence="6" key="1">
    <citation type="journal article" date="2020" name="mSystems">
        <title>Genome- and Community-Level Interaction Insights into Carbon Utilization and Element Cycling Functions of Hydrothermarchaeota in Hydrothermal Sediment.</title>
        <authorList>
            <person name="Zhou Z."/>
            <person name="Liu Y."/>
            <person name="Xu W."/>
            <person name="Pan J."/>
            <person name="Luo Z.H."/>
            <person name="Li M."/>
        </authorList>
    </citation>
    <scope>NUCLEOTIDE SEQUENCE [LARGE SCALE GENOMIC DNA]</scope>
    <source>
        <strain evidence="6">SpSt-418</strain>
    </source>
</reference>
<dbReference type="GO" id="GO:0004672">
    <property type="term" value="F:protein kinase activity"/>
    <property type="evidence" value="ECO:0007669"/>
    <property type="project" value="InterPro"/>
</dbReference>
<evidence type="ECO:0000256" key="1">
    <source>
        <dbReference type="ARBA" id="ARBA00022729"/>
    </source>
</evidence>
<evidence type="ECO:0000313" key="6">
    <source>
        <dbReference type="EMBL" id="HFM98105.1"/>
    </source>
</evidence>
<keyword evidence="2" id="KW-0175">Coiled coil</keyword>
<evidence type="ECO:0000259" key="5">
    <source>
        <dbReference type="PROSITE" id="PS50011"/>
    </source>
</evidence>
<dbReference type="InterPro" id="IPR024370">
    <property type="entry name" value="PBP_domain"/>
</dbReference>
<dbReference type="EMBL" id="DSRU01000147">
    <property type="protein sequence ID" value="HFM98105.1"/>
    <property type="molecule type" value="Genomic_DNA"/>
</dbReference>
<dbReference type="SUPFAM" id="SSF56112">
    <property type="entry name" value="Protein kinase-like (PK-like)"/>
    <property type="match status" value="1"/>
</dbReference>
<name>A0A7C3KEN1_9CYAN</name>
<feature type="region of interest" description="Disordered" evidence="3">
    <location>
        <begin position="1"/>
        <end position="26"/>
    </location>
</feature>
<evidence type="ECO:0000256" key="3">
    <source>
        <dbReference type="SAM" id="MobiDB-lite"/>
    </source>
</evidence>
<dbReference type="AlphaFoldDB" id="A0A7C3KEN1"/>